<evidence type="ECO:0000313" key="4">
    <source>
        <dbReference type="Proteomes" id="UP000247702"/>
    </source>
</evidence>
<dbReference type="PROSITE" id="PS50011">
    <property type="entry name" value="PROTEIN_KINASE_DOM"/>
    <property type="match status" value="1"/>
</dbReference>
<evidence type="ECO:0000313" key="3">
    <source>
        <dbReference type="EMBL" id="GBC05816.1"/>
    </source>
</evidence>
<dbReference type="Pfam" id="PF07714">
    <property type="entry name" value="PK_Tyr_Ser-Thr"/>
    <property type="match status" value="1"/>
</dbReference>
<evidence type="ECO:0000256" key="1">
    <source>
        <dbReference type="ARBA" id="ARBA00038101"/>
    </source>
</evidence>
<reference evidence="3 4" key="1">
    <citation type="submission" date="2017-11" db="EMBL/GenBank/DDBJ databases">
        <title>The genome of Rhizophagus clarus HR1 reveals common genetic basis of auxotrophy among arbuscular mycorrhizal fungi.</title>
        <authorList>
            <person name="Kobayashi Y."/>
        </authorList>
    </citation>
    <scope>NUCLEOTIDE SEQUENCE [LARGE SCALE GENOMIC DNA]</scope>
    <source>
        <strain evidence="3 4">HR1</strain>
    </source>
</reference>
<dbReference type="PANTHER" id="PTHR11102:SF160">
    <property type="entry name" value="ERAD-ASSOCIATED E3 UBIQUITIN-PROTEIN LIGASE COMPONENT HRD3"/>
    <property type="match status" value="1"/>
</dbReference>
<keyword evidence="4" id="KW-1185">Reference proteome</keyword>
<gene>
    <name evidence="3" type="ORF">RclHR1_06440003</name>
</gene>
<proteinExistence type="inferred from homology"/>
<dbReference type="SUPFAM" id="SSF56112">
    <property type="entry name" value="Protein kinase-like (PK-like)"/>
    <property type="match status" value="1"/>
</dbReference>
<comment type="caution">
    <text evidence="3">The sequence shown here is derived from an EMBL/GenBank/DDBJ whole genome shotgun (WGS) entry which is preliminary data.</text>
</comment>
<comment type="similarity">
    <text evidence="1">Belongs to the sel-1 family.</text>
</comment>
<dbReference type="InterPro" id="IPR050767">
    <property type="entry name" value="Sel1_AlgK"/>
</dbReference>
<dbReference type="InterPro" id="IPR011990">
    <property type="entry name" value="TPR-like_helical_dom_sf"/>
</dbReference>
<dbReference type="Proteomes" id="UP000247702">
    <property type="component" value="Unassembled WGS sequence"/>
</dbReference>
<sequence>MFGLAILYYIGEGTEKDLEKAFHWFQKAVEGGDVEAMCCLAFCNWIGEGTEKDLEKAFHWYHKAAEGGIVEAMCCLAFCYRIGEGIKKDLEKAFHWYQKAAEGGNIEAMCGLAILYNNGEGTEKDLKKAFYWYQKAAKGGNVKAIHNLAICYKNGEGIEKDLKKSFHWYQKAAEGGNVKAMYVLATLYYIGKGTEKDLEKAFHWYQKVAEGGDVEAMRCLAICYKKGEGIEKDLKKAFCWYQKVAEGDNVKAMCDLAIMGRGQRRTWRKHFTVGTEKDLEKAFYWYQKTVENNKISFKNESCNKCKQPYTNFQWCQQYNSNQFQQEFSKWTSKNKYIDKFIQKAQLNAKSNYEVLEWIPYNKLSNINYYDEGGFSKIHKAISLDGPIDSWNFDKQQWNRRIFQTGYDVILKTLNNSSNIDNKFLDEWKYHYNCQKNSFSKFIQIFGITQNPYNSNYMIVMSYAKKGNLRKCLSDIIKLNWQDKLQLLKKIILGLKVIHKSGLIHDDLHDGNILMSDNHNELFIIDLGLCKPISDLQTSNKKDNEIYGVMPYMAPEVLRRKPYTPASDIYSFSIIMWEFTSGVPPFNDKAHDHQLIYDICKSERPEIKKNTPKCYVDLMKKCWDSNPYNRPTITELEHKISEWIRCINEFYEINRDGNANYRVPNVINKLYDDILEFVKANKTLVQEQTNISTSVQLHSHAYYTSRNITKIINSECLEYIIEV</sequence>
<dbReference type="Gene3D" id="1.10.510.10">
    <property type="entry name" value="Transferase(Phosphotransferase) domain 1"/>
    <property type="match status" value="1"/>
</dbReference>
<accession>A0A2Z6RS76</accession>
<dbReference type="InterPro" id="IPR001245">
    <property type="entry name" value="Ser-Thr/Tyr_kinase_cat_dom"/>
</dbReference>
<protein>
    <recommendedName>
        <fullName evidence="2">Protein kinase domain-containing protein</fullName>
    </recommendedName>
</protein>
<dbReference type="SMART" id="SM00671">
    <property type="entry name" value="SEL1"/>
    <property type="match status" value="8"/>
</dbReference>
<dbReference type="Gene3D" id="1.25.40.10">
    <property type="entry name" value="Tetratricopeptide repeat domain"/>
    <property type="match status" value="2"/>
</dbReference>
<feature type="domain" description="Protein kinase" evidence="2">
    <location>
        <begin position="363"/>
        <end position="643"/>
    </location>
</feature>
<dbReference type="EMBL" id="BEXD01004031">
    <property type="protein sequence ID" value="GBC05816.1"/>
    <property type="molecule type" value="Genomic_DNA"/>
</dbReference>
<organism evidence="3 4">
    <name type="scientific">Rhizophagus clarus</name>
    <dbReference type="NCBI Taxonomy" id="94130"/>
    <lineage>
        <taxon>Eukaryota</taxon>
        <taxon>Fungi</taxon>
        <taxon>Fungi incertae sedis</taxon>
        <taxon>Mucoromycota</taxon>
        <taxon>Glomeromycotina</taxon>
        <taxon>Glomeromycetes</taxon>
        <taxon>Glomerales</taxon>
        <taxon>Glomeraceae</taxon>
        <taxon>Rhizophagus</taxon>
    </lineage>
</organism>
<dbReference type="GO" id="GO:0005524">
    <property type="term" value="F:ATP binding"/>
    <property type="evidence" value="ECO:0007669"/>
    <property type="project" value="InterPro"/>
</dbReference>
<dbReference type="AlphaFoldDB" id="A0A2Z6RS76"/>
<dbReference type="InterPro" id="IPR011009">
    <property type="entry name" value="Kinase-like_dom_sf"/>
</dbReference>
<dbReference type="SUPFAM" id="SSF81901">
    <property type="entry name" value="HCP-like"/>
    <property type="match status" value="2"/>
</dbReference>
<dbReference type="PANTHER" id="PTHR11102">
    <property type="entry name" value="SEL-1-LIKE PROTEIN"/>
    <property type="match status" value="1"/>
</dbReference>
<dbReference type="Pfam" id="PF08238">
    <property type="entry name" value="Sel1"/>
    <property type="match status" value="8"/>
</dbReference>
<name>A0A2Z6RS76_9GLOM</name>
<dbReference type="GO" id="GO:0004672">
    <property type="term" value="F:protein kinase activity"/>
    <property type="evidence" value="ECO:0007669"/>
    <property type="project" value="InterPro"/>
</dbReference>
<evidence type="ECO:0000259" key="2">
    <source>
        <dbReference type="PROSITE" id="PS50011"/>
    </source>
</evidence>
<dbReference type="InterPro" id="IPR000719">
    <property type="entry name" value="Prot_kinase_dom"/>
</dbReference>
<dbReference type="InterPro" id="IPR006597">
    <property type="entry name" value="Sel1-like"/>
</dbReference>